<reference evidence="2" key="1">
    <citation type="submission" date="2021-01" db="EMBL/GenBank/DDBJ databases">
        <authorList>
            <person name="Zahm M."/>
            <person name="Roques C."/>
            <person name="Cabau C."/>
            <person name="Klopp C."/>
            <person name="Donnadieu C."/>
            <person name="Jouanno E."/>
            <person name="Lampietro C."/>
            <person name="Louis A."/>
            <person name="Herpin A."/>
            <person name="Echchiki A."/>
            <person name="Berthelot C."/>
            <person name="Parey E."/>
            <person name="Roest-Crollius H."/>
            <person name="Braasch I."/>
            <person name="Postlethwait J."/>
            <person name="Bobe J."/>
            <person name="Montfort J."/>
            <person name="Bouchez O."/>
            <person name="Begum T."/>
            <person name="Mejri S."/>
            <person name="Adams A."/>
            <person name="Chen W.-J."/>
            <person name="Guiguen Y."/>
        </authorList>
    </citation>
    <scope>NUCLEOTIDE SEQUENCE</scope>
    <source>
        <strain evidence="2">YG-15Mar2019-1</strain>
        <tissue evidence="2">Brain</tissue>
    </source>
</reference>
<keyword evidence="3" id="KW-1185">Reference proteome</keyword>
<dbReference type="AlphaFoldDB" id="A0A9D3T1T9"/>
<evidence type="ECO:0000256" key="1">
    <source>
        <dbReference type="SAM" id="Phobius"/>
    </source>
</evidence>
<keyword evidence="1" id="KW-0812">Transmembrane</keyword>
<comment type="caution">
    <text evidence="2">The sequence shown here is derived from an EMBL/GenBank/DDBJ whole genome shotgun (WGS) entry which is preliminary data.</text>
</comment>
<sequence length="305" mass="34408">MDWSFLKVNTDVLLLLKKISMAILLQIMEQLMEPIFTCPCSGGRIHFVCLYFIIPAFALVTLTFALQQRSIFAKSKLACVRCNAQAMASEEQSQGSDDYSCDGADGGGGDGVFLKLKRKDSYTNLRTSTKGRHRKCSRHFFLNKCAMPAYLAACWIVILLIDGKYWACAQFTRCGNATGVADMKDPEMVENMVKSKCIGLYVVFGMMLVYIGNLVLEIYRSPKDRYEEMYERLLKDDREEYIRAYAKTRSQIRATRCKETLENLLQQKQPANTNPAQPGSAATVQPADTDLDAATIVEEIEKCFH</sequence>
<proteinExistence type="predicted"/>
<dbReference type="OrthoDB" id="8962751at2759"/>
<feature type="transmembrane region" description="Helical" evidence="1">
    <location>
        <begin position="198"/>
        <end position="219"/>
    </location>
</feature>
<dbReference type="EMBL" id="JAFDVH010000021">
    <property type="protein sequence ID" value="KAG7457577.1"/>
    <property type="molecule type" value="Genomic_DNA"/>
</dbReference>
<organism evidence="2 3">
    <name type="scientific">Megalops atlanticus</name>
    <name type="common">Tarpon</name>
    <name type="synonym">Clupea gigantea</name>
    <dbReference type="NCBI Taxonomy" id="7932"/>
    <lineage>
        <taxon>Eukaryota</taxon>
        <taxon>Metazoa</taxon>
        <taxon>Chordata</taxon>
        <taxon>Craniata</taxon>
        <taxon>Vertebrata</taxon>
        <taxon>Euteleostomi</taxon>
        <taxon>Actinopterygii</taxon>
        <taxon>Neopterygii</taxon>
        <taxon>Teleostei</taxon>
        <taxon>Elopiformes</taxon>
        <taxon>Megalopidae</taxon>
        <taxon>Megalops</taxon>
    </lineage>
</organism>
<evidence type="ECO:0000313" key="2">
    <source>
        <dbReference type="EMBL" id="KAG7457577.1"/>
    </source>
</evidence>
<keyword evidence="1" id="KW-0472">Membrane</keyword>
<evidence type="ECO:0000313" key="3">
    <source>
        <dbReference type="Proteomes" id="UP001046870"/>
    </source>
</evidence>
<name>A0A9D3T1T9_MEGAT</name>
<feature type="transmembrane region" description="Helical" evidence="1">
    <location>
        <begin position="140"/>
        <end position="161"/>
    </location>
</feature>
<protein>
    <submittedName>
        <fullName evidence="2">Uncharacterized protein</fullName>
    </submittedName>
</protein>
<gene>
    <name evidence="2" type="ORF">MATL_G00228660</name>
</gene>
<accession>A0A9D3T1T9</accession>
<keyword evidence="1" id="KW-1133">Transmembrane helix</keyword>
<dbReference type="Proteomes" id="UP001046870">
    <property type="component" value="Chromosome 21"/>
</dbReference>
<feature type="transmembrane region" description="Helical" evidence="1">
    <location>
        <begin position="44"/>
        <end position="66"/>
    </location>
</feature>